<evidence type="ECO:0000313" key="3">
    <source>
        <dbReference type="Proteomes" id="UP000427906"/>
    </source>
</evidence>
<name>A0A5K7YZT0_9BACT</name>
<evidence type="ECO:0000313" key="2">
    <source>
        <dbReference type="EMBL" id="BBO70117.1"/>
    </source>
</evidence>
<dbReference type="Gene3D" id="2.40.50.100">
    <property type="match status" value="1"/>
</dbReference>
<sequence>MYAAGGKTSLGDQTPGCTGRNRDQPDLSIVVSAVGRLASDREVVLSEQVSGIVERYTVDVGARVAAGATLVQLDDTDYILALREAEANLVTARIRLPVEKNAFLRAQRLLPEKTITPELYDQAEAAYASAQATVTRLETLLAMARRSVEKTPTGFREMPASP</sequence>
<dbReference type="EMBL" id="AP021874">
    <property type="protein sequence ID" value="BBO70117.1"/>
    <property type="molecule type" value="Genomic_DNA"/>
</dbReference>
<reference evidence="2 3" key="1">
    <citation type="submission" date="2019-11" db="EMBL/GenBank/DDBJ databases">
        <title>Comparative genomics of hydrocarbon-degrading Desulfosarcina strains.</title>
        <authorList>
            <person name="Watanabe M."/>
            <person name="Kojima H."/>
            <person name="Fukui M."/>
        </authorList>
    </citation>
    <scope>NUCLEOTIDE SEQUENCE [LARGE SCALE GENOMIC DNA]</scope>
    <source>
        <strain evidence="2 3">PL12</strain>
    </source>
</reference>
<dbReference type="AlphaFoldDB" id="A0A5K7YZT0"/>
<dbReference type="Proteomes" id="UP000427906">
    <property type="component" value="Chromosome"/>
</dbReference>
<dbReference type="SUPFAM" id="SSF111369">
    <property type="entry name" value="HlyD-like secretion proteins"/>
    <property type="match status" value="1"/>
</dbReference>
<keyword evidence="3" id="KW-1185">Reference proteome</keyword>
<dbReference type="GO" id="GO:0015562">
    <property type="term" value="F:efflux transmembrane transporter activity"/>
    <property type="evidence" value="ECO:0007669"/>
    <property type="project" value="TreeGrafter"/>
</dbReference>
<organism evidence="2 3">
    <name type="scientific">Desulfosarcina alkanivorans</name>
    <dbReference type="NCBI Taxonomy" id="571177"/>
    <lineage>
        <taxon>Bacteria</taxon>
        <taxon>Pseudomonadati</taxon>
        <taxon>Thermodesulfobacteriota</taxon>
        <taxon>Desulfobacteria</taxon>
        <taxon>Desulfobacterales</taxon>
        <taxon>Desulfosarcinaceae</taxon>
        <taxon>Desulfosarcina</taxon>
    </lineage>
</organism>
<evidence type="ECO:0000256" key="1">
    <source>
        <dbReference type="SAM" id="MobiDB-lite"/>
    </source>
</evidence>
<dbReference type="GO" id="GO:1990281">
    <property type="term" value="C:efflux pump complex"/>
    <property type="evidence" value="ECO:0007669"/>
    <property type="project" value="TreeGrafter"/>
</dbReference>
<protein>
    <submittedName>
        <fullName evidence="2">Uncharacterized protein</fullName>
    </submittedName>
</protein>
<feature type="region of interest" description="Disordered" evidence="1">
    <location>
        <begin position="1"/>
        <end position="23"/>
    </location>
</feature>
<dbReference type="PANTHER" id="PTHR30469">
    <property type="entry name" value="MULTIDRUG RESISTANCE PROTEIN MDTA"/>
    <property type="match status" value="1"/>
</dbReference>
<proteinExistence type="predicted"/>
<gene>
    <name evidence="2" type="ORF">DSCA_40470</name>
</gene>
<dbReference type="PANTHER" id="PTHR30469:SF33">
    <property type="entry name" value="SLR1207 PROTEIN"/>
    <property type="match status" value="1"/>
</dbReference>
<dbReference type="KEGG" id="dalk:DSCA_40470"/>
<dbReference type="Gene3D" id="1.10.287.470">
    <property type="entry name" value="Helix hairpin bin"/>
    <property type="match status" value="1"/>
</dbReference>
<accession>A0A5K7YZT0</accession>